<accession>G4R830</accession>
<dbReference type="STRING" id="1082931.KKY_1284"/>
<feature type="domain" description="Phosphatidic acid phosphatase type 2/haloperoxidase" evidence="2">
    <location>
        <begin position="118"/>
        <end position="232"/>
    </location>
</feature>
<feature type="transmembrane region" description="Helical" evidence="1">
    <location>
        <begin position="34"/>
        <end position="53"/>
    </location>
</feature>
<gene>
    <name evidence="3" type="ordered locus">KKY_1284</name>
</gene>
<evidence type="ECO:0000313" key="4">
    <source>
        <dbReference type="Proteomes" id="UP000008850"/>
    </source>
</evidence>
<proteinExistence type="predicted"/>
<dbReference type="RefSeq" id="WP_014130457.1">
    <property type="nucleotide sequence ID" value="NC_016078.1"/>
</dbReference>
<dbReference type="PANTHER" id="PTHR14969">
    <property type="entry name" value="SPHINGOSINE-1-PHOSPHATE PHOSPHOHYDROLASE"/>
    <property type="match status" value="1"/>
</dbReference>
<dbReference type="Proteomes" id="UP000008850">
    <property type="component" value="Chromosome"/>
</dbReference>
<feature type="transmembrane region" description="Helical" evidence="1">
    <location>
        <begin position="215"/>
        <end position="235"/>
    </location>
</feature>
<reference evidence="3 4" key="1">
    <citation type="journal article" date="2012" name="J. Bacteriol.">
        <title>Complete genome sequence of Pelagibacterium halotolerans B2T.</title>
        <authorList>
            <person name="Huo Y.Y."/>
            <person name="Cheng H."/>
            <person name="Han X.F."/>
            <person name="Jiang X.W."/>
            <person name="Sun C."/>
            <person name="Zhang X.Q."/>
            <person name="Zhu X.F."/>
            <person name="Liu Y.F."/>
            <person name="Li P.F."/>
            <person name="Ni P.X."/>
            <person name="Wu M."/>
        </authorList>
    </citation>
    <scope>NUCLEOTIDE SEQUENCE [LARGE SCALE GENOMIC DNA]</scope>
    <source>
        <strain evidence="4">DSM 22347 / JCM 15775 / CGMCC 1.7692 / B2</strain>
    </source>
</reference>
<sequence>MPMIMEIGGKVLAPETFTARWFKAVMERHRQARVLFWWPFWTILGLLALAVMLDGPVTEALRDWPSGERAFFRVITDLGKSDWLLIPTLIAGLVCAGALQLRLSYSWAWAARGVVAISAYIFATIAISGLVTVFLKRIVGRARPMYLEDLGVLHFQPFELLDWSFHSFPSGHATTAVAFALVLRTLTNRRFHGWLIAFGFAIGLSRIVVGDHYLSDVIAGSFVGLASAIVVRDYFVTRRWGMRMQNGQVDYRMFAAFRPLIRWLRRRHIPAVFK</sequence>
<dbReference type="InterPro" id="IPR000326">
    <property type="entry name" value="PAP2/HPO"/>
</dbReference>
<evidence type="ECO:0000256" key="1">
    <source>
        <dbReference type="SAM" id="Phobius"/>
    </source>
</evidence>
<evidence type="ECO:0000259" key="2">
    <source>
        <dbReference type="SMART" id="SM00014"/>
    </source>
</evidence>
<dbReference type="SMART" id="SM00014">
    <property type="entry name" value="acidPPc"/>
    <property type="match status" value="1"/>
</dbReference>
<dbReference type="HOGENOM" id="CLU_072573_6_0_5"/>
<dbReference type="SUPFAM" id="SSF48317">
    <property type="entry name" value="Acid phosphatase/Vanadium-dependent haloperoxidase"/>
    <property type="match status" value="1"/>
</dbReference>
<dbReference type="PANTHER" id="PTHR14969:SF13">
    <property type="entry name" value="AT30094P"/>
    <property type="match status" value="1"/>
</dbReference>
<feature type="transmembrane region" description="Helical" evidence="1">
    <location>
        <begin position="83"/>
        <end position="101"/>
    </location>
</feature>
<feature type="transmembrane region" description="Helical" evidence="1">
    <location>
        <begin position="113"/>
        <end position="135"/>
    </location>
</feature>
<dbReference type="InterPro" id="IPR036938">
    <property type="entry name" value="PAP2/HPO_sf"/>
</dbReference>
<protein>
    <submittedName>
        <fullName evidence="3">Phosphoesterase, PA-phosphatase related protein</fullName>
    </submittedName>
</protein>
<dbReference type="eggNOG" id="COG0671">
    <property type="taxonomic scope" value="Bacteria"/>
</dbReference>
<feature type="transmembrane region" description="Helical" evidence="1">
    <location>
        <begin position="163"/>
        <end position="184"/>
    </location>
</feature>
<name>G4R830_PELHB</name>
<dbReference type="Gene3D" id="1.20.144.10">
    <property type="entry name" value="Phosphatidic acid phosphatase type 2/haloperoxidase"/>
    <property type="match status" value="1"/>
</dbReference>
<keyword evidence="1" id="KW-1133">Transmembrane helix</keyword>
<dbReference type="Pfam" id="PF01569">
    <property type="entry name" value="PAP2"/>
    <property type="match status" value="1"/>
</dbReference>
<keyword evidence="4" id="KW-1185">Reference proteome</keyword>
<dbReference type="AlphaFoldDB" id="G4R830"/>
<evidence type="ECO:0000313" key="3">
    <source>
        <dbReference type="EMBL" id="AEQ51308.1"/>
    </source>
</evidence>
<feature type="transmembrane region" description="Helical" evidence="1">
    <location>
        <begin position="191"/>
        <end position="209"/>
    </location>
</feature>
<organism evidence="3 4">
    <name type="scientific">Pelagibacterium halotolerans (strain DSM 22347 / JCM 15775 / CGMCC 1.7692 / B2)</name>
    <dbReference type="NCBI Taxonomy" id="1082931"/>
    <lineage>
        <taxon>Bacteria</taxon>
        <taxon>Pseudomonadati</taxon>
        <taxon>Pseudomonadota</taxon>
        <taxon>Alphaproteobacteria</taxon>
        <taxon>Hyphomicrobiales</taxon>
        <taxon>Devosiaceae</taxon>
        <taxon>Pelagibacterium</taxon>
    </lineage>
</organism>
<keyword evidence="1" id="KW-0472">Membrane</keyword>
<dbReference type="EMBL" id="CP003075">
    <property type="protein sequence ID" value="AEQ51308.1"/>
    <property type="molecule type" value="Genomic_DNA"/>
</dbReference>
<dbReference type="KEGG" id="phl:KKY_1284"/>
<keyword evidence="1" id="KW-0812">Transmembrane</keyword>